<feature type="region of interest" description="Disordered" evidence="1">
    <location>
        <begin position="56"/>
        <end position="77"/>
    </location>
</feature>
<dbReference type="Proteomes" id="UP001432027">
    <property type="component" value="Unassembled WGS sequence"/>
</dbReference>
<feature type="non-terminal residue" evidence="2">
    <location>
        <position position="77"/>
    </location>
</feature>
<reference evidence="2" key="1">
    <citation type="submission" date="2023-10" db="EMBL/GenBank/DDBJ databases">
        <title>Genome assembly of Pristionchus species.</title>
        <authorList>
            <person name="Yoshida K."/>
            <person name="Sommer R.J."/>
        </authorList>
    </citation>
    <scope>NUCLEOTIDE SEQUENCE</scope>
    <source>
        <strain evidence="2">RS0144</strain>
    </source>
</reference>
<proteinExistence type="predicted"/>
<accession>A0AAV5T5T5</accession>
<name>A0AAV5T5T5_9BILA</name>
<keyword evidence="3" id="KW-1185">Reference proteome</keyword>
<comment type="caution">
    <text evidence="2">The sequence shown here is derived from an EMBL/GenBank/DDBJ whole genome shotgun (WGS) entry which is preliminary data.</text>
</comment>
<evidence type="ECO:0000256" key="1">
    <source>
        <dbReference type="SAM" id="MobiDB-lite"/>
    </source>
</evidence>
<organism evidence="2 3">
    <name type="scientific">Pristionchus entomophagus</name>
    <dbReference type="NCBI Taxonomy" id="358040"/>
    <lineage>
        <taxon>Eukaryota</taxon>
        <taxon>Metazoa</taxon>
        <taxon>Ecdysozoa</taxon>
        <taxon>Nematoda</taxon>
        <taxon>Chromadorea</taxon>
        <taxon>Rhabditida</taxon>
        <taxon>Rhabditina</taxon>
        <taxon>Diplogasteromorpha</taxon>
        <taxon>Diplogasteroidea</taxon>
        <taxon>Neodiplogasteridae</taxon>
        <taxon>Pristionchus</taxon>
    </lineage>
</organism>
<dbReference type="AlphaFoldDB" id="A0AAV5T5T5"/>
<sequence>ELVAPAAPGARLNQHRQPLFENRMSRIDYGELEIGHSLDGVTEASLVDEEATIQHDEIRKRSSRDEEAMRAEGKVVD</sequence>
<evidence type="ECO:0000313" key="3">
    <source>
        <dbReference type="Proteomes" id="UP001432027"/>
    </source>
</evidence>
<dbReference type="EMBL" id="BTSX01000003">
    <property type="protein sequence ID" value="GMS87690.1"/>
    <property type="molecule type" value="Genomic_DNA"/>
</dbReference>
<gene>
    <name evidence="2" type="ORF">PENTCL1PPCAC_9865</name>
</gene>
<feature type="non-terminal residue" evidence="2">
    <location>
        <position position="1"/>
    </location>
</feature>
<protein>
    <submittedName>
        <fullName evidence="2">Uncharacterized protein</fullName>
    </submittedName>
</protein>
<evidence type="ECO:0000313" key="2">
    <source>
        <dbReference type="EMBL" id="GMS87690.1"/>
    </source>
</evidence>